<comment type="similarity">
    <text evidence="1">Belongs to the peptidase S1C family.</text>
</comment>
<dbReference type="Proteomes" id="UP000886852">
    <property type="component" value="Unassembled WGS sequence"/>
</dbReference>
<keyword evidence="3" id="KW-0378">Hydrolase</keyword>
<dbReference type="Pfam" id="PF13365">
    <property type="entry name" value="Trypsin_2"/>
    <property type="match status" value="1"/>
</dbReference>
<dbReference type="InterPro" id="IPR043504">
    <property type="entry name" value="Peptidase_S1_PA_chymotrypsin"/>
</dbReference>
<dbReference type="InterPro" id="IPR001940">
    <property type="entry name" value="Peptidase_S1C"/>
</dbReference>
<dbReference type="InterPro" id="IPR001478">
    <property type="entry name" value="PDZ"/>
</dbReference>
<dbReference type="InterPro" id="IPR009003">
    <property type="entry name" value="Peptidase_S1_PA"/>
</dbReference>
<dbReference type="SUPFAM" id="SSF50494">
    <property type="entry name" value="Trypsin-like serine proteases"/>
    <property type="match status" value="1"/>
</dbReference>
<gene>
    <name evidence="6" type="ORF">IAC72_01770</name>
</gene>
<evidence type="ECO:0000256" key="3">
    <source>
        <dbReference type="ARBA" id="ARBA00022801"/>
    </source>
</evidence>
<feature type="chain" id="PRO_5038897838" evidence="4">
    <location>
        <begin position="19"/>
        <end position="433"/>
    </location>
</feature>
<sequence>MKKSWKIISLLCVVTALAVCLSACSFFGEDGLSAYEIAVQNGFTGTEQEWLDSFYNETTIKETTNNFYVEGSGTDVSAAANTGLKSVVSVYSYFTTTSTGGGIFFPQHPQEINYSSAGAGVVYTLEEDGSAYVVTNYHVVYDADSDTSDKISDEIYVFLYGMEYSQYGIPATYVGGSMNYDVAVLRVDKSDIVKTAAEKGTLCAVNFGDSDNVAVGQTAIAIGNPEGEGISVSSGIISVTSEDITMTAVDESSTVTMRVIRTDTAINSGNSGGGLFDTQGKLIGIVNAKMKTEKAENIAYAIPANLVKAVADNVVYFCSQSSNKTVMRPTLGITLQLQSVSTTLDSQGNIVVEEIMKVTEVSDSGAAKGALQAGDAIESVTIRGVTTKVTKSYHVSEALLYARPGDTVTLDVTRNGETQKVEITLSESSFSAY</sequence>
<feature type="signal peptide" evidence="4">
    <location>
        <begin position="1"/>
        <end position="18"/>
    </location>
</feature>
<keyword evidence="2" id="KW-0645">Protease</keyword>
<dbReference type="GO" id="GO:0004252">
    <property type="term" value="F:serine-type endopeptidase activity"/>
    <property type="evidence" value="ECO:0007669"/>
    <property type="project" value="InterPro"/>
</dbReference>
<accession>A0A9D1SQ65</accession>
<organism evidence="6 7">
    <name type="scientific">Candidatus Fimimonas merdipullorum</name>
    <dbReference type="NCBI Taxonomy" id="2840822"/>
    <lineage>
        <taxon>Bacteria</taxon>
        <taxon>Pseudomonadati</taxon>
        <taxon>Myxococcota</taxon>
        <taxon>Myxococcia</taxon>
        <taxon>Myxococcales</taxon>
        <taxon>Cystobacterineae</taxon>
        <taxon>Myxococcaceae</taxon>
        <taxon>Myxococcaceae incertae sedis</taxon>
        <taxon>Candidatus Fimimonas</taxon>
    </lineage>
</organism>
<evidence type="ECO:0000256" key="4">
    <source>
        <dbReference type="SAM" id="SignalP"/>
    </source>
</evidence>
<keyword evidence="4" id="KW-0732">Signal</keyword>
<dbReference type="Gene3D" id="2.30.42.10">
    <property type="match status" value="1"/>
</dbReference>
<reference evidence="6" key="2">
    <citation type="journal article" date="2021" name="PeerJ">
        <title>Extensive microbial diversity within the chicken gut microbiome revealed by metagenomics and culture.</title>
        <authorList>
            <person name="Gilroy R."/>
            <person name="Ravi A."/>
            <person name="Getino M."/>
            <person name="Pursley I."/>
            <person name="Horton D.L."/>
            <person name="Alikhan N.F."/>
            <person name="Baker D."/>
            <person name="Gharbi K."/>
            <person name="Hall N."/>
            <person name="Watson M."/>
            <person name="Adriaenssens E.M."/>
            <person name="Foster-Nyarko E."/>
            <person name="Jarju S."/>
            <person name="Secka A."/>
            <person name="Antonio M."/>
            <person name="Oren A."/>
            <person name="Chaudhuri R.R."/>
            <person name="La Ragione R."/>
            <person name="Hildebrand F."/>
            <person name="Pallen M.J."/>
        </authorList>
    </citation>
    <scope>NUCLEOTIDE SEQUENCE</scope>
    <source>
        <strain evidence="6">ChiHjej12B11-7776</strain>
    </source>
</reference>
<dbReference type="PANTHER" id="PTHR43343">
    <property type="entry name" value="PEPTIDASE S12"/>
    <property type="match status" value="1"/>
</dbReference>
<dbReference type="Gene3D" id="2.40.10.10">
    <property type="entry name" value="Trypsin-like serine proteases"/>
    <property type="match status" value="2"/>
</dbReference>
<evidence type="ECO:0000256" key="1">
    <source>
        <dbReference type="ARBA" id="ARBA00010541"/>
    </source>
</evidence>
<protein>
    <submittedName>
        <fullName evidence="6">Trypsin-like peptidase domain-containing protein</fullName>
    </submittedName>
</protein>
<dbReference type="AlphaFoldDB" id="A0A9D1SQ65"/>
<dbReference type="Pfam" id="PF13180">
    <property type="entry name" value="PDZ_2"/>
    <property type="match status" value="1"/>
</dbReference>
<comment type="caution">
    <text evidence="6">The sequence shown here is derived from an EMBL/GenBank/DDBJ whole genome shotgun (WGS) entry which is preliminary data.</text>
</comment>
<dbReference type="EMBL" id="DVOC01000030">
    <property type="protein sequence ID" value="HIU90731.1"/>
    <property type="molecule type" value="Genomic_DNA"/>
</dbReference>
<proteinExistence type="inferred from homology"/>
<dbReference type="SUPFAM" id="SSF50156">
    <property type="entry name" value="PDZ domain-like"/>
    <property type="match status" value="1"/>
</dbReference>
<dbReference type="PRINTS" id="PR00834">
    <property type="entry name" value="PROTEASES2C"/>
</dbReference>
<dbReference type="InterPro" id="IPR036034">
    <property type="entry name" value="PDZ_sf"/>
</dbReference>
<evidence type="ECO:0000313" key="7">
    <source>
        <dbReference type="Proteomes" id="UP000886852"/>
    </source>
</evidence>
<dbReference type="PANTHER" id="PTHR43343:SF3">
    <property type="entry name" value="PROTEASE DO-LIKE 8, CHLOROPLASTIC"/>
    <property type="match status" value="1"/>
</dbReference>
<evidence type="ECO:0000313" key="6">
    <source>
        <dbReference type="EMBL" id="HIU90731.1"/>
    </source>
</evidence>
<dbReference type="InterPro" id="IPR051201">
    <property type="entry name" value="Chloro_Bact_Ser_Proteases"/>
</dbReference>
<name>A0A9D1SQ65_9BACT</name>
<reference evidence="6" key="1">
    <citation type="submission" date="2020-10" db="EMBL/GenBank/DDBJ databases">
        <authorList>
            <person name="Gilroy R."/>
        </authorList>
    </citation>
    <scope>NUCLEOTIDE SEQUENCE</scope>
    <source>
        <strain evidence="6">ChiHjej12B11-7776</strain>
    </source>
</reference>
<dbReference type="GO" id="GO:0006508">
    <property type="term" value="P:proteolysis"/>
    <property type="evidence" value="ECO:0007669"/>
    <property type="project" value="UniProtKB-KW"/>
</dbReference>
<feature type="domain" description="PDZ" evidence="5">
    <location>
        <begin position="330"/>
        <end position="425"/>
    </location>
</feature>
<evidence type="ECO:0000256" key="2">
    <source>
        <dbReference type="ARBA" id="ARBA00022670"/>
    </source>
</evidence>
<evidence type="ECO:0000259" key="5">
    <source>
        <dbReference type="Pfam" id="PF13180"/>
    </source>
</evidence>